<accession>A0A9P6MM42</accession>
<name>A0A9P6MM42_9FUNG</name>
<proteinExistence type="predicted"/>
<protein>
    <submittedName>
        <fullName evidence="1">Uncharacterized protein</fullName>
    </submittedName>
</protein>
<dbReference type="AlphaFoldDB" id="A0A9P6MM42"/>
<feature type="non-terminal residue" evidence="1">
    <location>
        <position position="703"/>
    </location>
</feature>
<evidence type="ECO:0000313" key="1">
    <source>
        <dbReference type="EMBL" id="KAG0007483.1"/>
    </source>
</evidence>
<comment type="caution">
    <text evidence="1">The sequence shown here is derived from an EMBL/GenBank/DDBJ whole genome shotgun (WGS) entry which is preliminary data.</text>
</comment>
<gene>
    <name evidence="1" type="ORF">BGZ80_004611</name>
</gene>
<reference evidence="1" key="1">
    <citation type="journal article" date="2020" name="Fungal Divers.">
        <title>Resolving the Mortierellaceae phylogeny through synthesis of multi-gene phylogenetics and phylogenomics.</title>
        <authorList>
            <person name="Vandepol N."/>
            <person name="Liber J."/>
            <person name="Desiro A."/>
            <person name="Na H."/>
            <person name="Kennedy M."/>
            <person name="Barry K."/>
            <person name="Grigoriev I.V."/>
            <person name="Miller A.N."/>
            <person name="O'Donnell K."/>
            <person name="Stajich J.E."/>
            <person name="Bonito G."/>
        </authorList>
    </citation>
    <scope>NUCLEOTIDE SEQUENCE</scope>
    <source>
        <strain evidence="1">NRRL 2769</strain>
    </source>
</reference>
<evidence type="ECO:0000313" key="2">
    <source>
        <dbReference type="Proteomes" id="UP000703661"/>
    </source>
</evidence>
<dbReference type="EMBL" id="JAAAID010002333">
    <property type="protein sequence ID" value="KAG0007483.1"/>
    <property type="molecule type" value="Genomic_DNA"/>
</dbReference>
<organism evidence="1 2">
    <name type="scientific">Entomortierella chlamydospora</name>
    <dbReference type="NCBI Taxonomy" id="101097"/>
    <lineage>
        <taxon>Eukaryota</taxon>
        <taxon>Fungi</taxon>
        <taxon>Fungi incertae sedis</taxon>
        <taxon>Mucoromycota</taxon>
        <taxon>Mortierellomycotina</taxon>
        <taxon>Mortierellomycetes</taxon>
        <taxon>Mortierellales</taxon>
        <taxon>Mortierellaceae</taxon>
        <taxon>Entomortierella</taxon>
    </lineage>
</organism>
<keyword evidence="2" id="KW-1185">Reference proteome</keyword>
<sequence length="703" mass="79349">PFMETGDLKVEIKRITNKFLASGSDAASFLDRFVRGLENLPLTTGSISGLPRVWLRRSGPQADTRPSLLFSDLPHPSLSDTLSRYPTSDAILDLIKNCVTSVVPTFGVSGCGKTRGMIKLLSRRWGFYFNASSNDLGSDDIIILIDHIGSVLQQDRRAKNREARTITYLLLLSRLKILQYCLAGGLLSFKDRDKLMVVHDDAQILGDTEDGRFESMSLRDPSRSLLSPILWGFRNISVDDLTVITSGTELSIYTFDWAQSAGSINKRTESLTGDLDRFEYMEFPGWIGRESIEAYVASLRCLLPTEGAKQAMDRLLRPEAIHAITDRLVGRFRPAVTAIEKIIAEDEPNLLKDAVDETEARLVSYDYRGKQGNLCHEIFHLENKYRENMLVFKESRTVEELILQGAVPELVKHAFGRIKIVDGVTRTALDEPFVLKAVENYFKMRDFDFMKTLEYWVLQSDKPQAHGYAWELMMMDVLAESFKTRTLSDWPQERSISSQCAALEGNAVIVGLDEQGLQRGISHEHISMEDFMDAHANNGSVWHGGAVPPLFFPKAKRSGPDIVFFIRVKDKLFPAFVQLKLRQIMATKDVCAAVKTVYAPFIEGHVQDLSRFCPTNNTFISMVIVYPAKVIAKLHPRPDVKYNLHPRPNSDKHLTLVQVVIDESNISKIFPKSHVDFLNGIKNPMKRQAVDTLEAESLKKTRM</sequence>
<dbReference type="Proteomes" id="UP000703661">
    <property type="component" value="Unassembled WGS sequence"/>
</dbReference>